<organism evidence="3 4">
    <name type="scientific">Candidatus Desulfosporosinus infrequens</name>
    <dbReference type="NCBI Taxonomy" id="2043169"/>
    <lineage>
        <taxon>Bacteria</taxon>
        <taxon>Bacillati</taxon>
        <taxon>Bacillota</taxon>
        <taxon>Clostridia</taxon>
        <taxon>Eubacteriales</taxon>
        <taxon>Desulfitobacteriaceae</taxon>
        <taxon>Desulfosporosinus</taxon>
    </lineage>
</organism>
<dbReference type="SUPFAM" id="SSF52402">
    <property type="entry name" value="Adenine nucleotide alpha hydrolases-like"/>
    <property type="match status" value="1"/>
</dbReference>
<evidence type="ECO:0000256" key="1">
    <source>
        <dbReference type="ARBA" id="ARBA00008791"/>
    </source>
</evidence>
<reference evidence="4" key="1">
    <citation type="submission" date="2018-02" db="EMBL/GenBank/DDBJ databases">
        <authorList>
            <person name="Hausmann B."/>
        </authorList>
    </citation>
    <scope>NUCLEOTIDE SEQUENCE [LARGE SCALE GENOMIC DNA]</scope>
    <source>
        <strain evidence="4">Peat soil MAG SbF1</strain>
    </source>
</reference>
<dbReference type="PRINTS" id="PR01438">
    <property type="entry name" value="UNVRSLSTRESS"/>
</dbReference>
<protein>
    <recommendedName>
        <fullName evidence="2">UspA domain-containing protein</fullName>
    </recommendedName>
</protein>
<dbReference type="Gene3D" id="3.40.50.620">
    <property type="entry name" value="HUPs"/>
    <property type="match status" value="1"/>
</dbReference>
<dbReference type="InterPro" id="IPR006016">
    <property type="entry name" value="UspA"/>
</dbReference>
<gene>
    <name evidence="3" type="ORF">SBF1_1340001</name>
</gene>
<dbReference type="AlphaFoldDB" id="A0A2U3K4E4"/>
<comment type="similarity">
    <text evidence="1">Belongs to the universal stress protein A family.</text>
</comment>
<evidence type="ECO:0000259" key="2">
    <source>
        <dbReference type="Pfam" id="PF00582"/>
    </source>
</evidence>
<evidence type="ECO:0000313" key="4">
    <source>
        <dbReference type="Proteomes" id="UP000238916"/>
    </source>
</evidence>
<dbReference type="InterPro" id="IPR014729">
    <property type="entry name" value="Rossmann-like_a/b/a_fold"/>
</dbReference>
<evidence type="ECO:0000313" key="3">
    <source>
        <dbReference type="EMBL" id="SPF34498.1"/>
    </source>
</evidence>
<proteinExistence type="inferred from homology"/>
<dbReference type="EMBL" id="OMOF01000040">
    <property type="protein sequence ID" value="SPF34498.1"/>
    <property type="molecule type" value="Genomic_DNA"/>
</dbReference>
<accession>A0A2U3K4E4</accession>
<dbReference type="PANTHER" id="PTHR31964:SF113">
    <property type="entry name" value="USPA DOMAIN-CONTAINING PROTEIN"/>
    <property type="match status" value="1"/>
</dbReference>
<sequence>MDITDVTLIKKVLPGKPANIILQEIEKENIDLVVMGSHGYGAIAGSILGSVSQRVLFGAKCSVLIAR</sequence>
<dbReference type="PANTHER" id="PTHR31964">
    <property type="entry name" value="ADENINE NUCLEOTIDE ALPHA HYDROLASES-LIKE SUPERFAMILY PROTEIN"/>
    <property type="match status" value="1"/>
</dbReference>
<dbReference type="InterPro" id="IPR006015">
    <property type="entry name" value="Universal_stress_UspA"/>
</dbReference>
<dbReference type="Pfam" id="PF00582">
    <property type="entry name" value="Usp"/>
    <property type="match status" value="1"/>
</dbReference>
<feature type="domain" description="UspA" evidence="2">
    <location>
        <begin position="6"/>
        <end position="67"/>
    </location>
</feature>
<name>A0A2U3K4E4_9FIRM</name>
<dbReference type="Proteomes" id="UP000238916">
    <property type="component" value="Unassembled WGS sequence"/>
</dbReference>